<comment type="similarity">
    <text evidence="4">Belongs to the mandelate racemase/muconate lactonizing enzyme family. GlucD subfamily.</text>
</comment>
<evidence type="ECO:0000256" key="8">
    <source>
        <dbReference type="ARBA" id="ARBA00023239"/>
    </source>
</evidence>
<dbReference type="InterPro" id="IPR029065">
    <property type="entry name" value="Enolase_C-like"/>
</dbReference>
<keyword evidence="11" id="KW-1185">Reference proteome</keyword>
<name>A0ABN0GBC3_9BURK</name>
<keyword evidence="6" id="KW-0479">Metal-binding</keyword>
<dbReference type="SFLD" id="SFLDS00001">
    <property type="entry name" value="Enolase"/>
    <property type="match status" value="1"/>
</dbReference>
<dbReference type="InterPro" id="IPR036849">
    <property type="entry name" value="Enolase-like_C_sf"/>
</dbReference>
<dbReference type="SUPFAM" id="SSF51604">
    <property type="entry name" value="Enolase C-terminal domain-like"/>
    <property type="match status" value="1"/>
</dbReference>
<reference evidence="11" key="1">
    <citation type="journal article" date="2012" name="J. Bacteriol.">
        <title>Revised Genome Sequence of Burkholderia thailandensis MSMB43 with Improved Annotation.</title>
        <authorList>
            <person name="Zhuo Y."/>
            <person name="Liu L."/>
            <person name="Wang Q."/>
            <person name="Liu X."/>
            <person name="Ren B."/>
            <person name="Liu M."/>
            <person name="Ni P."/>
            <person name="Cheng Y.Q."/>
            <person name="Zhang L."/>
        </authorList>
    </citation>
    <scope>NUCLEOTIDE SEQUENCE [LARGE SCALE GENOMIC DNA]</scope>
    <source>
        <strain evidence="11">MSMB43</strain>
    </source>
</reference>
<evidence type="ECO:0000256" key="7">
    <source>
        <dbReference type="ARBA" id="ARBA00022842"/>
    </source>
</evidence>
<dbReference type="SFLD" id="SFLDG00055">
    <property type="entry name" value="glucarate_dehydratase"/>
    <property type="match status" value="1"/>
</dbReference>
<gene>
    <name evidence="10" type="ORF">A33K_13128</name>
</gene>
<evidence type="ECO:0000256" key="3">
    <source>
        <dbReference type="ARBA" id="ARBA00005183"/>
    </source>
</evidence>
<keyword evidence="7" id="KW-0460">Magnesium</keyword>
<dbReference type="InterPro" id="IPR029017">
    <property type="entry name" value="Enolase-like_N"/>
</dbReference>
<dbReference type="Pfam" id="PF13378">
    <property type="entry name" value="MR_MLE_C"/>
    <property type="match status" value="1"/>
</dbReference>
<dbReference type="EC" id="4.2.1.40" evidence="5"/>
<dbReference type="InterPro" id="IPR034593">
    <property type="entry name" value="DgoD-like"/>
</dbReference>
<comment type="cofactor">
    <cofactor evidence="2">
        <name>Mg(2+)</name>
        <dbReference type="ChEBI" id="CHEBI:18420"/>
    </cofactor>
</comment>
<dbReference type="EMBL" id="JH692061">
    <property type="protein sequence ID" value="EIP89548.1"/>
    <property type="molecule type" value="Genomic_DNA"/>
</dbReference>
<dbReference type="SMART" id="SM00922">
    <property type="entry name" value="MR_MLE"/>
    <property type="match status" value="1"/>
</dbReference>
<dbReference type="InterPro" id="IPR034598">
    <property type="entry name" value="GlucD-like"/>
</dbReference>
<dbReference type="Proteomes" id="UP000004682">
    <property type="component" value="Unassembled WGS sequence"/>
</dbReference>
<evidence type="ECO:0000256" key="4">
    <source>
        <dbReference type="ARBA" id="ARBA00009938"/>
    </source>
</evidence>
<comment type="pathway">
    <text evidence="3">Carbohydrate acid metabolism; D-glucarate degradation; 2,5-dioxopentanoate from D-glucarate: step 1/2.</text>
</comment>
<evidence type="ECO:0000256" key="2">
    <source>
        <dbReference type="ARBA" id="ARBA00001946"/>
    </source>
</evidence>
<comment type="catalytic activity">
    <reaction evidence="1">
        <text>D-glucarate = 5-dehydro-4-deoxy-D-glucarate + H2O</text>
        <dbReference type="Rhea" id="RHEA:14573"/>
        <dbReference type="ChEBI" id="CHEBI:15377"/>
        <dbReference type="ChEBI" id="CHEBI:30612"/>
        <dbReference type="ChEBI" id="CHEBI:42819"/>
        <dbReference type="EC" id="4.2.1.40"/>
    </reaction>
</comment>
<evidence type="ECO:0000256" key="1">
    <source>
        <dbReference type="ARBA" id="ARBA00001426"/>
    </source>
</evidence>
<dbReference type="PANTHER" id="PTHR48080">
    <property type="entry name" value="D-GALACTONATE DEHYDRATASE-RELATED"/>
    <property type="match status" value="1"/>
</dbReference>
<dbReference type="SFLD" id="SFLDF00005">
    <property type="entry name" value="glucarate_dehydratase"/>
    <property type="match status" value="1"/>
</dbReference>
<dbReference type="GO" id="GO:0008872">
    <property type="term" value="F:glucarate dehydratase activity"/>
    <property type="evidence" value="ECO:0007669"/>
    <property type="project" value="UniProtKB-EC"/>
</dbReference>
<dbReference type="Gene3D" id="3.30.390.10">
    <property type="entry name" value="Enolase-like, N-terminal domain"/>
    <property type="match status" value="1"/>
</dbReference>
<dbReference type="InterPro" id="IPR013342">
    <property type="entry name" value="Mandelate_racemase_C"/>
</dbReference>
<protein>
    <recommendedName>
        <fullName evidence="5">glucarate dehydratase</fullName>
        <ecNumber evidence="5">4.2.1.40</ecNumber>
    </recommendedName>
</protein>
<evidence type="ECO:0000256" key="5">
    <source>
        <dbReference type="ARBA" id="ARBA00011973"/>
    </source>
</evidence>
<accession>A0ABN0GBC3</accession>
<dbReference type="SUPFAM" id="SSF54826">
    <property type="entry name" value="Enolase N-terminal domain-like"/>
    <property type="match status" value="1"/>
</dbReference>
<proteinExistence type="inferred from homology"/>
<organism evidence="10 11">
    <name type="scientific">Burkholderia humptydooensis MSMB43</name>
    <dbReference type="NCBI Taxonomy" id="441157"/>
    <lineage>
        <taxon>Bacteria</taxon>
        <taxon>Pseudomonadati</taxon>
        <taxon>Pseudomonadota</taxon>
        <taxon>Betaproteobacteria</taxon>
        <taxon>Burkholderiales</taxon>
        <taxon>Burkholderiaceae</taxon>
        <taxon>Burkholderia</taxon>
        <taxon>pseudomallei group</taxon>
    </lineage>
</organism>
<sequence>MPNMTQNTIDAIAQAHAQTPLVTRMRVIPVAGRDSMLLNLCGAHAPFFTRNIVILNDDAGHVGAGEVPGGDGIRRALERAAPLVVGQSIGRMNGVLAGIRRSLAGDGPAAHQATVHQVSSASEAEVLRQPHEINLRMDNVVTAVEAALLDLLGQFVGAPVADLLGAGRQRDAAPMLAYLFYVGERRDTDLPYPAGADGGDAWLRARREAALTPAAIVRLAEAAADRYGFADFKLKGGVMDGEDEMEAVAAIKARFPRARVTLDPNGAWSLDEAIALCRGRRDLLAYAEDPCGPEAGYSGREIMAEFKRATGVPTATNMIATDWRQLGHAAALQAVDIPLADPHFWTMQGSVRVAQLCDEWGLTWGSHSNNHFDISLAMFTHVAAAAPGRITAIDTHWIWQEADERLTREPLAIARGHVAVPERPGLGIELDMDRVMQAHALYETLGPGARDDARAMRCLMPGWTYDPKRPSFGTAARAAARGA</sequence>
<dbReference type="CDD" id="cd03323">
    <property type="entry name" value="D-glucarate_dehydratase"/>
    <property type="match status" value="1"/>
</dbReference>
<evidence type="ECO:0000313" key="11">
    <source>
        <dbReference type="Proteomes" id="UP000004682"/>
    </source>
</evidence>
<evidence type="ECO:0000259" key="9">
    <source>
        <dbReference type="SMART" id="SM00922"/>
    </source>
</evidence>
<evidence type="ECO:0000313" key="10">
    <source>
        <dbReference type="EMBL" id="EIP89548.1"/>
    </source>
</evidence>
<dbReference type="PANTHER" id="PTHR48080:SF4">
    <property type="entry name" value="GLUCARATE DEHYDRATASE"/>
    <property type="match status" value="1"/>
</dbReference>
<evidence type="ECO:0000256" key="6">
    <source>
        <dbReference type="ARBA" id="ARBA00022723"/>
    </source>
</evidence>
<dbReference type="Gene3D" id="3.20.20.120">
    <property type="entry name" value="Enolase-like C-terminal domain"/>
    <property type="match status" value="1"/>
</dbReference>
<keyword evidence="8 10" id="KW-0456">Lyase</keyword>
<feature type="domain" description="Mandelate racemase/muconate lactonizing enzyme C-terminal" evidence="9">
    <location>
        <begin position="213"/>
        <end position="313"/>
    </location>
</feature>